<accession>U6KEV0</accession>
<keyword evidence="2" id="KW-1185">Reference proteome</keyword>
<proteinExistence type="predicted"/>
<reference evidence="1" key="1">
    <citation type="submission" date="2013-10" db="EMBL/GenBank/DDBJ databases">
        <title>Genomic analysis of the causative agents of coccidiosis in chickens.</title>
        <authorList>
            <person name="Reid A.J."/>
            <person name="Blake D."/>
            <person name="Billington K."/>
            <person name="Browne H."/>
            <person name="Dunn M."/>
            <person name="Hung S."/>
            <person name="Kawahara F."/>
            <person name="Miranda-Saavedra D."/>
            <person name="Mourier T."/>
            <person name="Nagra H."/>
            <person name="Otto T.D."/>
            <person name="Rawlings N."/>
            <person name="Sanchez A."/>
            <person name="Sanders M."/>
            <person name="Subramaniam C."/>
            <person name="Tay Y."/>
            <person name="Dear P."/>
            <person name="Doerig C."/>
            <person name="Gruber A."/>
            <person name="Parkinson J."/>
            <person name="Shirley M."/>
            <person name="Wan K.L."/>
            <person name="Berriman M."/>
            <person name="Tomley F."/>
            <person name="Pain A."/>
        </authorList>
    </citation>
    <scope>NUCLEOTIDE SEQUENCE [LARGE SCALE GENOMIC DNA]</scope>
    <source>
        <strain evidence="1">Houghton</strain>
    </source>
</reference>
<protein>
    <submittedName>
        <fullName evidence="1">Uncharacterized protein</fullName>
    </submittedName>
</protein>
<organism evidence="1 2">
    <name type="scientific">Eimeria mitis</name>
    <dbReference type="NCBI Taxonomy" id="44415"/>
    <lineage>
        <taxon>Eukaryota</taxon>
        <taxon>Sar</taxon>
        <taxon>Alveolata</taxon>
        <taxon>Apicomplexa</taxon>
        <taxon>Conoidasida</taxon>
        <taxon>Coccidia</taxon>
        <taxon>Eucoccidiorida</taxon>
        <taxon>Eimeriorina</taxon>
        <taxon>Eimeriidae</taxon>
        <taxon>Eimeria</taxon>
    </lineage>
</organism>
<dbReference type="Proteomes" id="UP000030744">
    <property type="component" value="Unassembled WGS sequence"/>
</dbReference>
<evidence type="ECO:0000313" key="2">
    <source>
        <dbReference type="Proteomes" id="UP000030744"/>
    </source>
</evidence>
<evidence type="ECO:0000313" key="1">
    <source>
        <dbReference type="EMBL" id="CDJ36555.1"/>
    </source>
</evidence>
<dbReference type="AlphaFoldDB" id="U6KEV0"/>
<sequence>MRGQDIGVRYSKESLLREKFLQLPLSVAARLLDDSPYLLDLTRHKFRVFFWTDLVALNLFNVALGSCLESHEFWRDFLSRRYVQNLGANKGYLIFSVSTERNVFITLRISVVLSLQHHCGISFFACAATFGRMLDKPFPLMPSHIRESWDAEEATVELIGVALRYEAWDVGHLLAQRCILQYPEAHAASVPARLLLLLAATHGSEKPPPSSQLAATAYRIQRLLEYHWGGHHPATLDVTVAQAW</sequence>
<name>U6KEV0_9EIME</name>
<dbReference type="GeneID" id="60404513"/>
<dbReference type="VEuPathDB" id="ToxoDB:EMH_0090290"/>
<dbReference type="EMBL" id="HG736258">
    <property type="protein sequence ID" value="CDJ36555.1"/>
    <property type="molecule type" value="Genomic_DNA"/>
</dbReference>
<dbReference type="RefSeq" id="XP_037878843.1">
    <property type="nucleotide sequence ID" value="XM_038022989.1"/>
</dbReference>
<gene>
    <name evidence="1" type="ORF">EMH_0090290</name>
</gene>
<reference evidence="1" key="2">
    <citation type="submission" date="2013-10" db="EMBL/GenBank/DDBJ databases">
        <authorList>
            <person name="Aslett M."/>
        </authorList>
    </citation>
    <scope>NUCLEOTIDE SEQUENCE [LARGE SCALE GENOMIC DNA]</scope>
    <source>
        <strain evidence="1">Houghton</strain>
    </source>
</reference>